<reference evidence="2 3" key="1">
    <citation type="submission" date="2018-11" db="EMBL/GenBank/DDBJ databases">
        <authorList>
            <person name="Zhou Z."/>
            <person name="Wang G."/>
        </authorList>
    </citation>
    <scope>NUCLEOTIDE SEQUENCE [LARGE SCALE GENOMIC DNA]</scope>
    <source>
        <strain evidence="2 3">KCTC52004</strain>
    </source>
</reference>
<organism evidence="2 3">
    <name type="scientific">Larkinella rosea</name>
    <dbReference type="NCBI Taxonomy" id="2025312"/>
    <lineage>
        <taxon>Bacteria</taxon>
        <taxon>Pseudomonadati</taxon>
        <taxon>Bacteroidota</taxon>
        <taxon>Cytophagia</taxon>
        <taxon>Cytophagales</taxon>
        <taxon>Spirosomataceae</taxon>
        <taxon>Larkinella</taxon>
    </lineage>
</organism>
<name>A0A3P1C0H3_9BACT</name>
<proteinExistence type="predicted"/>
<evidence type="ECO:0000313" key="2">
    <source>
        <dbReference type="EMBL" id="RRB06284.1"/>
    </source>
</evidence>
<sequence>MLNLPGPQLYNTEQGSLTVESSTTMRQEGTYSPYRICGNFNAPLGGDGTDITNKHPQVSGTFDVLAVASL</sequence>
<accession>A0A3P1C0H3</accession>
<dbReference type="RefSeq" id="WP_124868922.1">
    <property type="nucleotide sequence ID" value="NZ_RQJO01000007.1"/>
</dbReference>
<evidence type="ECO:0000256" key="1">
    <source>
        <dbReference type="SAM" id="MobiDB-lite"/>
    </source>
</evidence>
<dbReference type="AlphaFoldDB" id="A0A3P1C0H3"/>
<feature type="compositionally biased region" description="Polar residues" evidence="1">
    <location>
        <begin position="9"/>
        <end position="25"/>
    </location>
</feature>
<dbReference type="OrthoDB" id="940651at2"/>
<evidence type="ECO:0000313" key="3">
    <source>
        <dbReference type="Proteomes" id="UP000271925"/>
    </source>
</evidence>
<comment type="caution">
    <text evidence="2">The sequence shown here is derived from an EMBL/GenBank/DDBJ whole genome shotgun (WGS) entry which is preliminary data.</text>
</comment>
<feature type="region of interest" description="Disordered" evidence="1">
    <location>
        <begin position="1"/>
        <end position="25"/>
    </location>
</feature>
<dbReference type="Proteomes" id="UP000271925">
    <property type="component" value="Unassembled WGS sequence"/>
</dbReference>
<gene>
    <name evidence="2" type="ORF">EHT25_00315</name>
</gene>
<keyword evidence="3" id="KW-1185">Reference proteome</keyword>
<dbReference type="EMBL" id="RQJO01000007">
    <property type="protein sequence ID" value="RRB06284.1"/>
    <property type="molecule type" value="Genomic_DNA"/>
</dbReference>
<protein>
    <submittedName>
        <fullName evidence="2">Uncharacterized protein</fullName>
    </submittedName>
</protein>